<dbReference type="EMBL" id="WRPP01000008">
    <property type="protein sequence ID" value="MVU82236.1"/>
    <property type="molecule type" value="Genomic_DNA"/>
</dbReference>
<feature type="domain" description="DUF2231" evidence="2">
    <location>
        <begin position="6"/>
        <end position="149"/>
    </location>
</feature>
<keyword evidence="4" id="KW-1185">Reference proteome</keyword>
<name>A0A7K1V6L7_9NOCA</name>
<accession>A0A7K1V6L7</accession>
<comment type="caution">
    <text evidence="3">The sequence shown here is derived from an EMBL/GenBank/DDBJ whole genome shotgun (WGS) entry which is preliminary data.</text>
</comment>
<dbReference type="AlphaFoldDB" id="A0A7K1V6L7"/>
<evidence type="ECO:0000313" key="4">
    <source>
        <dbReference type="Proteomes" id="UP000466794"/>
    </source>
</evidence>
<feature type="transmembrane region" description="Helical" evidence="1">
    <location>
        <begin position="12"/>
        <end position="34"/>
    </location>
</feature>
<keyword evidence="1" id="KW-1133">Transmembrane helix</keyword>
<feature type="transmembrane region" description="Helical" evidence="1">
    <location>
        <begin position="41"/>
        <end position="59"/>
    </location>
</feature>
<dbReference type="Proteomes" id="UP000466794">
    <property type="component" value="Unassembled WGS sequence"/>
</dbReference>
<protein>
    <recommendedName>
        <fullName evidence="2">DUF2231 domain-containing protein</fullName>
    </recommendedName>
</protein>
<sequence>MSAIHGLPAHILLVHAIVVLVPLTAVLGVLSAVWPAARQRFAWLVLALAALVLVLTPVTTEAGEWLEKRVPRTADLHNHTHLGDTFIFFAFPLLLGAALLAFVHRRETRGQTPSRLLVGGMAVLVIAASVAATVQIYRIGDSGAQTTWTGVADRAPLPRTK</sequence>
<dbReference type="InterPro" id="IPR019251">
    <property type="entry name" value="DUF2231_TM"/>
</dbReference>
<evidence type="ECO:0000256" key="1">
    <source>
        <dbReference type="SAM" id="Phobius"/>
    </source>
</evidence>
<organism evidence="3 4">
    <name type="scientific">Nocardia terrae</name>
    <dbReference type="NCBI Taxonomy" id="2675851"/>
    <lineage>
        <taxon>Bacteria</taxon>
        <taxon>Bacillati</taxon>
        <taxon>Actinomycetota</taxon>
        <taxon>Actinomycetes</taxon>
        <taxon>Mycobacteriales</taxon>
        <taxon>Nocardiaceae</taxon>
        <taxon>Nocardia</taxon>
    </lineage>
</organism>
<evidence type="ECO:0000313" key="3">
    <source>
        <dbReference type="EMBL" id="MVU82236.1"/>
    </source>
</evidence>
<keyword evidence="1" id="KW-0812">Transmembrane</keyword>
<evidence type="ECO:0000259" key="2">
    <source>
        <dbReference type="Pfam" id="PF09990"/>
    </source>
</evidence>
<reference evidence="3 4" key="1">
    <citation type="submission" date="2019-12" db="EMBL/GenBank/DDBJ databases">
        <title>Nocardia sp. nov. ET3-3 isolated from soil.</title>
        <authorList>
            <person name="Kanchanasin P."/>
            <person name="Tanasupawat S."/>
            <person name="Yuki M."/>
            <person name="Kudo T."/>
        </authorList>
    </citation>
    <scope>NUCLEOTIDE SEQUENCE [LARGE SCALE GENOMIC DNA]</scope>
    <source>
        <strain evidence="3 4">ET3-3</strain>
    </source>
</reference>
<feature type="transmembrane region" description="Helical" evidence="1">
    <location>
        <begin position="116"/>
        <end position="137"/>
    </location>
</feature>
<proteinExistence type="predicted"/>
<feature type="transmembrane region" description="Helical" evidence="1">
    <location>
        <begin position="86"/>
        <end position="104"/>
    </location>
</feature>
<gene>
    <name evidence="3" type="ORF">GPX89_33995</name>
</gene>
<dbReference type="RefSeq" id="WP_157391810.1">
    <property type="nucleotide sequence ID" value="NZ_WRPP01000008.1"/>
</dbReference>
<keyword evidence="1" id="KW-0472">Membrane</keyword>
<dbReference type="Pfam" id="PF09990">
    <property type="entry name" value="DUF2231"/>
    <property type="match status" value="1"/>
</dbReference>